<reference evidence="2" key="1">
    <citation type="journal article" date="2019" name="Int. J. Syst. Evol. Microbiol.">
        <title>The Global Catalogue of Microorganisms (GCM) 10K type strain sequencing project: providing services to taxonomists for standard genome sequencing and annotation.</title>
        <authorList>
            <consortium name="The Broad Institute Genomics Platform"/>
            <consortium name="The Broad Institute Genome Sequencing Center for Infectious Disease"/>
            <person name="Wu L."/>
            <person name="Ma J."/>
        </authorList>
    </citation>
    <scope>NUCLEOTIDE SEQUENCE [LARGE SCALE GENOMIC DNA]</scope>
    <source>
        <strain evidence="2">KCTC 52925</strain>
    </source>
</reference>
<evidence type="ECO:0000313" key="2">
    <source>
        <dbReference type="Proteomes" id="UP001597438"/>
    </source>
</evidence>
<name>A0ABW5X086_9FLAO</name>
<comment type="caution">
    <text evidence="1">The sequence shown here is derived from an EMBL/GenBank/DDBJ whole genome shotgun (WGS) entry which is preliminary data.</text>
</comment>
<gene>
    <name evidence="1" type="ORF">ACFSYS_04345</name>
</gene>
<protein>
    <submittedName>
        <fullName evidence="1">Uncharacterized protein</fullName>
    </submittedName>
</protein>
<accession>A0ABW5X086</accession>
<keyword evidence="2" id="KW-1185">Reference proteome</keyword>
<dbReference type="Proteomes" id="UP001597438">
    <property type="component" value="Unassembled WGS sequence"/>
</dbReference>
<organism evidence="1 2">
    <name type="scientific">Christiangramia antarctica</name>
    <dbReference type="NCBI Taxonomy" id="2058158"/>
    <lineage>
        <taxon>Bacteria</taxon>
        <taxon>Pseudomonadati</taxon>
        <taxon>Bacteroidota</taxon>
        <taxon>Flavobacteriia</taxon>
        <taxon>Flavobacteriales</taxon>
        <taxon>Flavobacteriaceae</taxon>
        <taxon>Christiangramia</taxon>
    </lineage>
</organism>
<dbReference type="RefSeq" id="WP_347709982.1">
    <property type="nucleotide sequence ID" value="NZ_JBHUOJ010000008.1"/>
</dbReference>
<evidence type="ECO:0000313" key="1">
    <source>
        <dbReference type="EMBL" id="MFD2832506.1"/>
    </source>
</evidence>
<dbReference type="EMBL" id="JBHUOJ010000008">
    <property type="protein sequence ID" value="MFD2832506.1"/>
    <property type="molecule type" value="Genomic_DNA"/>
</dbReference>
<proteinExistence type="predicted"/>
<sequence>MKNRNITLLLPKQLSKIGYTHVFLCNNIADACLISNKTKEQNQVFPLYISRKNRSD</sequence>